<evidence type="ECO:0000259" key="3">
    <source>
        <dbReference type="Pfam" id="PF04892"/>
    </source>
</evidence>
<keyword evidence="5" id="KW-1185">Reference proteome</keyword>
<dbReference type="Proteomes" id="UP000615234">
    <property type="component" value="Unassembled WGS sequence"/>
</dbReference>
<feature type="compositionally biased region" description="Low complexity" evidence="1">
    <location>
        <begin position="1"/>
        <end position="21"/>
    </location>
</feature>
<reference evidence="4 5" key="1">
    <citation type="submission" date="2020-08" db="EMBL/GenBank/DDBJ databases">
        <title>Genome public.</title>
        <authorList>
            <person name="Liu C."/>
            <person name="Sun Q."/>
        </authorList>
    </citation>
    <scope>NUCLEOTIDE SEQUENCE [LARGE SCALE GENOMIC DNA]</scope>
    <source>
        <strain evidence="4 5">NSJ-10</strain>
    </source>
</reference>
<feature type="domain" description="VanZ-like" evidence="3">
    <location>
        <begin position="62"/>
        <end position="200"/>
    </location>
</feature>
<dbReference type="EMBL" id="JACOOX010000003">
    <property type="protein sequence ID" value="MBC5662303.1"/>
    <property type="molecule type" value="Genomic_DNA"/>
</dbReference>
<feature type="region of interest" description="Disordered" evidence="1">
    <location>
        <begin position="1"/>
        <end position="50"/>
    </location>
</feature>
<sequence>MQKNNSTNKAKSTNANKAKTSGGSRTTNRKANKNTDRSANSKFSSGKRKQNTAESKKKFLYIIPVIIWMVFIFYMSGKTGQESSGQSGKISLFITNLLEKVRQDSPQEMQNLQDILELVIRKTAHMTEYAILFLLSYLATVKISMSQSRFYNRSIAVLISLLYACSDEMHQLLVPGRSGKMIDVGIDMAGVLIVLICMILSKNTKWKIICGVLLGVLLVAAFVVLLFVPF</sequence>
<dbReference type="Pfam" id="PF04892">
    <property type="entry name" value="VanZ"/>
    <property type="match status" value="1"/>
</dbReference>
<evidence type="ECO:0000256" key="1">
    <source>
        <dbReference type="SAM" id="MobiDB-lite"/>
    </source>
</evidence>
<evidence type="ECO:0000256" key="2">
    <source>
        <dbReference type="SAM" id="Phobius"/>
    </source>
</evidence>
<keyword evidence="2" id="KW-0472">Membrane</keyword>
<dbReference type="RefSeq" id="WP_118484093.1">
    <property type="nucleotide sequence ID" value="NZ_JACOOX010000003.1"/>
</dbReference>
<comment type="caution">
    <text evidence="4">The sequence shown here is derived from an EMBL/GenBank/DDBJ whole genome shotgun (WGS) entry which is preliminary data.</text>
</comment>
<name>A0A8I0DRQ2_9FIRM</name>
<proteinExistence type="predicted"/>
<keyword evidence="2" id="KW-1133">Transmembrane helix</keyword>
<feature type="transmembrane region" description="Helical" evidence="2">
    <location>
        <begin position="59"/>
        <end position="77"/>
    </location>
</feature>
<organism evidence="4 5">
    <name type="scientific">Coprococcus hominis</name>
    <name type="common">ex Liu et al. 2022</name>
    <dbReference type="NCBI Taxonomy" id="2763039"/>
    <lineage>
        <taxon>Bacteria</taxon>
        <taxon>Bacillati</taxon>
        <taxon>Bacillota</taxon>
        <taxon>Clostridia</taxon>
        <taxon>Lachnospirales</taxon>
        <taxon>Lachnospiraceae</taxon>
        <taxon>Coprococcus</taxon>
    </lineage>
</organism>
<evidence type="ECO:0000313" key="5">
    <source>
        <dbReference type="Proteomes" id="UP000615234"/>
    </source>
</evidence>
<gene>
    <name evidence="4" type="ORF">H8S09_05255</name>
</gene>
<protein>
    <submittedName>
        <fullName evidence="4">VanZ family protein</fullName>
    </submittedName>
</protein>
<keyword evidence="2" id="KW-0812">Transmembrane</keyword>
<evidence type="ECO:0000313" key="4">
    <source>
        <dbReference type="EMBL" id="MBC5662303.1"/>
    </source>
</evidence>
<feature type="transmembrane region" description="Helical" evidence="2">
    <location>
        <begin position="208"/>
        <end position="228"/>
    </location>
</feature>
<dbReference type="AlphaFoldDB" id="A0A8I0DRQ2"/>
<accession>A0A8I0DRQ2</accession>
<feature type="transmembrane region" description="Helical" evidence="2">
    <location>
        <begin position="181"/>
        <end position="201"/>
    </location>
</feature>
<dbReference type="InterPro" id="IPR006976">
    <property type="entry name" value="VanZ-like"/>
</dbReference>
<dbReference type="NCBIfam" id="NF037970">
    <property type="entry name" value="vanZ_1"/>
    <property type="match status" value="1"/>
</dbReference>